<evidence type="ECO:0000313" key="1">
    <source>
        <dbReference type="EMBL" id="KAJ3814774.1"/>
    </source>
</evidence>
<sequence length="864" mass="98148">METSSDAIEYTVHDYSSYSTHFYPENILVDDPSNSKSRWTTQQSEAVHWILLRLNKLSVLKSITFGKVSSHPCNMKEFKVYVGITPENMTEVLHSSLKNDPIRETFSIRHHNSTGHLFPTRFVKIEPLTVFSPSYNTSIWHISLTGIINEVSVEEVKEDYDRFRETRVMQHILKHLRQRRLLTPFNSILTQSGVRLEHPLITELYESVVLTGNWDKAENVLHDMSAAGLFDQCLKSSNPRAVWREIHDTDANGDIPSIRGGHAMCIDTQRRYIYLFGGWDGQTSLADFWRYDIKEQRWVVLSANTSLESNGPGPRSCHKMVYDSKTNSIYVLGRLDDQDRPTSRAQTRNPESAGSPGFNRSSGAADETPTLSSRPMPSSEFYRYRCEDNTWEHLDIDVNGPRTIFDHQMVMDSEAQILYVFGGRAAEKDYDYSGLHSFNVRMKKWSLLQYVSLSCKTIFFIQFSLMSRATDSTIPSRFGHSMILEPTTRQLYIFAGERDEKFLSDMYIYDIASNTATEVFSDFTSSGGPQPCFTQRAVIDPTLQEIYIFGGLIHDRATLSESSNWLYRYPSRPGKWQKIQPLKGLHKSPTPSSSSPQITANPPSRFAHQVVYDLPSKTVYLHGGTMMDSDSAKLREGNDGQTEEAPMKRLSDFWEMSLWRLSSKELIRRSAYLIRQQRFKEMCETQAPVQSLIYLQNQVSEVVNHDDPSETQLFRSLLTHLLMNSSPISILPSGIETESPRNDYAGDANPQTDSSLSMRISTDNNSDQLGSTDHPGLLQSGLGSVHISSEPLPDLSSQNRTDNKIQTSEDPYERKLHPTEDSPPQECFVQRTKTFEAILGYVADDAKQPAGSLLELVDVDADLL</sequence>
<reference evidence="1" key="1">
    <citation type="submission" date="2022-09" db="EMBL/GenBank/DDBJ databases">
        <title>A Global Phylogenomic Analysis of the Shiitake Genus Lentinula.</title>
        <authorList>
            <consortium name="DOE Joint Genome Institute"/>
            <person name="Sierra-Patev S."/>
            <person name="Min B."/>
            <person name="Naranjo-Ortiz M."/>
            <person name="Looney B."/>
            <person name="Konkel Z."/>
            <person name="Slot J.C."/>
            <person name="Sakamoto Y."/>
            <person name="Steenwyk J.L."/>
            <person name="Rokas A."/>
            <person name="Carro J."/>
            <person name="Camarero S."/>
            <person name="Ferreira P."/>
            <person name="Molpeceres G."/>
            <person name="Ruiz-Duenas F.J."/>
            <person name="Serrano A."/>
            <person name="Henrissat B."/>
            <person name="Drula E."/>
            <person name="Hughes K.W."/>
            <person name="Mata J.L."/>
            <person name="Ishikawa N.K."/>
            <person name="Vargas-Isla R."/>
            <person name="Ushijima S."/>
            <person name="Smith C.A."/>
            <person name="Ahrendt S."/>
            <person name="Andreopoulos W."/>
            <person name="He G."/>
            <person name="Labutti K."/>
            <person name="Lipzen A."/>
            <person name="Ng V."/>
            <person name="Riley R."/>
            <person name="Sandor L."/>
            <person name="Barry K."/>
            <person name="Martinez A.T."/>
            <person name="Xiao Y."/>
            <person name="Gibbons J.G."/>
            <person name="Terashima K."/>
            <person name="Grigoriev I.V."/>
            <person name="Hibbett D.S."/>
        </authorList>
    </citation>
    <scope>NUCLEOTIDE SEQUENCE</scope>
    <source>
        <strain evidence="1">TMI1499</strain>
    </source>
</reference>
<name>A0ACC1UCW7_9AGAR</name>
<organism evidence="1 2">
    <name type="scientific">Lentinula aff. lateritia</name>
    <dbReference type="NCBI Taxonomy" id="2804960"/>
    <lineage>
        <taxon>Eukaryota</taxon>
        <taxon>Fungi</taxon>
        <taxon>Dikarya</taxon>
        <taxon>Basidiomycota</taxon>
        <taxon>Agaricomycotina</taxon>
        <taxon>Agaricomycetes</taxon>
        <taxon>Agaricomycetidae</taxon>
        <taxon>Agaricales</taxon>
        <taxon>Marasmiineae</taxon>
        <taxon>Omphalotaceae</taxon>
        <taxon>Lentinula</taxon>
    </lineage>
</organism>
<gene>
    <name evidence="1" type="ORF">F5876DRAFT_32173</name>
</gene>
<keyword evidence="2" id="KW-1185">Reference proteome</keyword>
<comment type="caution">
    <text evidence="1">The sequence shown here is derived from an EMBL/GenBank/DDBJ whole genome shotgun (WGS) entry which is preliminary data.</text>
</comment>
<proteinExistence type="predicted"/>
<protein>
    <submittedName>
        <fullName evidence="1">Muskelin N-terminus-domain-containing protein</fullName>
    </submittedName>
</protein>
<dbReference type="EMBL" id="MU794961">
    <property type="protein sequence ID" value="KAJ3814774.1"/>
    <property type="molecule type" value="Genomic_DNA"/>
</dbReference>
<dbReference type="Proteomes" id="UP001163835">
    <property type="component" value="Unassembled WGS sequence"/>
</dbReference>
<accession>A0ACC1UCW7</accession>
<evidence type="ECO:0000313" key="2">
    <source>
        <dbReference type="Proteomes" id="UP001163835"/>
    </source>
</evidence>